<dbReference type="Gene3D" id="3.40.50.300">
    <property type="entry name" value="P-loop containing nucleotide triphosphate hydrolases"/>
    <property type="match status" value="1"/>
</dbReference>
<dbReference type="InterPro" id="IPR009057">
    <property type="entry name" value="Homeodomain-like_sf"/>
</dbReference>
<evidence type="ECO:0000259" key="7">
    <source>
        <dbReference type="PROSITE" id="PS50112"/>
    </source>
</evidence>
<dbReference type="Proteomes" id="UP000176562">
    <property type="component" value="Chromosome"/>
</dbReference>
<dbReference type="InterPro" id="IPR002078">
    <property type="entry name" value="Sigma_54_int"/>
</dbReference>
<feature type="domain" description="PAS" evidence="7">
    <location>
        <begin position="21"/>
        <end position="72"/>
    </location>
</feature>
<dbReference type="InterPro" id="IPR013767">
    <property type="entry name" value="PAS_fold"/>
</dbReference>
<dbReference type="KEGG" id="rhp:LPB142_12230"/>
<dbReference type="SMART" id="SM00382">
    <property type="entry name" value="AAA"/>
    <property type="match status" value="1"/>
</dbReference>
<dbReference type="InterPro" id="IPR058031">
    <property type="entry name" value="AAA_lid_NorR"/>
</dbReference>
<dbReference type="InterPro" id="IPR027417">
    <property type="entry name" value="P-loop_NTPase"/>
</dbReference>
<dbReference type="InterPro" id="IPR000014">
    <property type="entry name" value="PAS"/>
</dbReference>
<dbReference type="STRING" id="1850250.LPB142_12230"/>
<evidence type="ECO:0000256" key="1">
    <source>
        <dbReference type="ARBA" id="ARBA00022741"/>
    </source>
</evidence>
<evidence type="ECO:0000259" key="6">
    <source>
        <dbReference type="PROSITE" id="PS50045"/>
    </source>
</evidence>
<evidence type="ECO:0000256" key="2">
    <source>
        <dbReference type="ARBA" id="ARBA00022840"/>
    </source>
</evidence>
<feature type="compositionally biased region" description="Pro residues" evidence="5">
    <location>
        <begin position="372"/>
        <end position="384"/>
    </location>
</feature>
<evidence type="ECO:0008006" key="10">
    <source>
        <dbReference type="Google" id="ProtNLM"/>
    </source>
</evidence>
<accession>A0A1D9MDP0</accession>
<dbReference type="InterPro" id="IPR035965">
    <property type="entry name" value="PAS-like_dom_sf"/>
</dbReference>
<dbReference type="PROSITE" id="PS50045">
    <property type="entry name" value="SIGMA54_INTERACT_4"/>
    <property type="match status" value="1"/>
</dbReference>
<reference evidence="8 9" key="1">
    <citation type="submission" date="2016-10" db="EMBL/GenBank/DDBJ databases">
        <title>Rhodobacter sp. LPB0142, isolated from sea water.</title>
        <authorList>
            <person name="Kim E."/>
            <person name="Yi H."/>
        </authorList>
    </citation>
    <scope>NUCLEOTIDE SEQUENCE [LARGE SCALE GENOMIC DNA]</scope>
    <source>
        <strain evidence="8 9">LPB0142</strain>
    </source>
</reference>
<protein>
    <recommendedName>
        <fullName evidence="10">Sigma-54 factor interaction domain-containing protein</fullName>
    </recommendedName>
</protein>
<dbReference type="CDD" id="cd00130">
    <property type="entry name" value="PAS"/>
    <property type="match status" value="1"/>
</dbReference>
<dbReference type="GO" id="GO:0005524">
    <property type="term" value="F:ATP binding"/>
    <property type="evidence" value="ECO:0007669"/>
    <property type="project" value="UniProtKB-KW"/>
</dbReference>
<evidence type="ECO:0000313" key="9">
    <source>
        <dbReference type="Proteomes" id="UP000176562"/>
    </source>
</evidence>
<dbReference type="RefSeq" id="WP_071166546.1">
    <property type="nucleotide sequence ID" value="NZ_CP017781.1"/>
</dbReference>
<dbReference type="Pfam" id="PF25601">
    <property type="entry name" value="AAA_lid_14"/>
    <property type="match status" value="1"/>
</dbReference>
<dbReference type="Pfam" id="PF00989">
    <property type="entry name" value="PAS"/>
    <property type="match status" value="1"/>
</dbReference>
<evidence type="ECO:0000256" key="5">
    <source>
        <dbReference type="SAM" id="MobiDB-lite"/>
    </source>
</evidence>
<dbReference type="AlphaFoldDB" id="A0A1D9MDP0"/>
<proteinExistence type="predicted"/>
<dbReference type="PROSITE" id="PS00688">
    <property type="entry name" value="SIGMA54_INTERACT_3"/>
    <property type="match status" value="1"/>
</dbReference>
<dbReference type="Pfam" id="PF00158">
    <property type="entry name" value="Sigma54_activat"/>
    <property type="match status" value="1"/>
</dbReference>
<name>A0A1D9MDP0_9RHOB</name>
<dbReference type="InterPro" id="IPR003593">
    <property type="entry name" value="AAA+_ATPase"/>
</dbReference>
<dbReference type="CDD" id="cd00009">
    <property type="entry name" value="AAA"/>
    <property type="match status" value="1"/>
</dbReference>
<keyword evidence="3" id="KW-0805">Transcription regulation</keyword>
<dbReference type="SUPFAM" id="SSF52540">
    <property type="entry name" value="P-loop containing nucleoside triphosphate hydrolases"/>
    <property type="match status" value="1"/>
</dbReference>
<organism evidence="8 9">
    <name type="scientific">Rhodobacter xanthinilyticus</name>
    <dbReference type="NCBI Taxonomy" id="1850250"/>
    <lineage>
        <taxon>Bacteria</taxon>
        <taxon>Pseudomonadati</taxon>
        <taxon>Pseudomonadota</taxon>
        <taxon>Alphaproteobacteria</taxon>
        <taxon>Rhodobacterales</taxon>
        <taxon>Rhodobacter group</taxon>
        <taxon>Rhodobacter</taxon>
    </lineage>
</organism>
<evidence type="ECO:0000256" key="3">
    <source>
        <dbReference type="ARBA" id="ARBA00023015"/>
    </source>
</evidence>
<feature type="region of interest" description="Disordered" evidence="5">
    <location>
        <begin position="371"/>
        <end position="408"/>
    </location>
</feature>
<keyword evidence="2" id="KW-0067">ATP-binding</keyword>
<keyword evidence="9" id="KW-1185">Reference proteome</keyword>
<sequence length="465" mass="47631">MKFYGLDTTARAGRTRPVFFDDPAFASFLEGLPEGAALIELDGRIRLVNSALERLLRLSRADLVGTDLARHLRGADPELGAIAQSLLQLRRTEATGRLGSGRQVAARLSILRTAGEAYGALFTLREAAGSAVSAPRAGQFRFAREASAAPLYLESPLRRTLAETLRAGLGQGLRIALSGPTGAGKTTLLRRVAAAQGGPVASLACAALTAESFERELFGAGAEAPGAFAAAQGGALILDGLDDLAPALQPRLAAALDRDEAGGFAILTAARSPLEAALASGALSEALYHRLAGLSRALPPLAEEPELLDPLAEAIVAARARARGEGPALSAAARKALRARAWPGNLRELATALGCAALAAEAAGAARIEPAHLPPEAPPAPAPGAAPYAAASPFPAPSPAPAPGAAGPLPEDLSLRALVQAFESRVIEISVAQNGSKRSAAKALGIDIATLVRKTKRARSPTNKE</sequence>
<dbReference type="InterPro" id="IPR025944">
    <property type="entry name" value="Sigma_54_int_dom_CS"/>
</dbReference>
<dbReference type="PROSITE" id="PS50112">
    <property type="entry name" value="PAS"/>
    <property type="match status" value="1"/>
</dbReference>
<evidence type="ECO:0000256" key="4">
    <source>
        <dbReference type="ARBA" id="ARBA00023163"/>
    </source>
</evidence>
<evidence type="ECO:0000313" key="8">
    <source>
        <dbReference type="EMBL" id="AOZ69995.1"/>
    </source>
</evidence>
<keyword evidence="1" id="KW-0547">Nucleotide-binding</keyword>
<keyword evidence="4" id="KW-0804">Transcription</keyword>
<dbReference type="EMBL" id="CP017781">
    <property type="protein sequence ID" value="AOZ69995.1"/>
    <property type="molecule type" value="Genomic_DNA"/>
</dbReference>
<dbReference type="SMART" id="SM00091">
    <property type="entry name" value="PAS"/>
    <property type="match status" value="1"/>
</dbReference>
<gene>
    <name evidence="8" type="ORF">LPB142_12230</name>
</gene>
<dbReference type="SUPFAM" id="SSF46689">
    <property type="entry name" value="Homeodomain-like"/>
    <property type="match status" value="1"/>
</dbReference>
<dbReference type="Gene3D" id="1.10.8.60">
    <property type="match status" value="1"/>
</dbReference>
<dbReference type="PANTHER" id="PTHR32071">
    <property type="entry name" value="TRANSCRIPTIONAL REGULATORY PROTEIN"/>
    <property type="match status" value="1"/>
</dbReference>
<dbReference type="Gene3D" id="1.10.10.60">
    <property type="entry name" value="Homeodomain-like"/>
    <property type="match status" value="1"/>
</dbReference>
<dbReference type="GO" id="GO:0006355">
    <property type="term" value="P:regulation of DNA-templated transcription"/>
    <property type="evidence" value="ECO:0007669"/>
    <property type="project" value="InterPro"/>
</dbReference>
<dbReference type="SUPFAM" id="SSF55785">
    <property type="entry name" value="PYP-like sensor domain (PAS domain)"/>
    <property type="match status" value="1"/>
</dbReference>
<feature type="domain" description="Sigma-54 factor interaction" evidence="6">
    <location>
        <begin position="198"/>
        <end position="358"/>
    </location>
</feature>
<dbReference type="Gene3D" id="3.30.450.20">
    <property type="entry name" value="PAS domain"/>
    <property type="match status" value="1"/>
</dbReference>